<feature type="transmembrane region" description="Helical" evidence="1">
    <location>
        <begin position="118"/>
        <end position="137"/>
    </location>
</feature>
<dbReference type="Proteomes" id="UP000522081">
    <property type="component" value="Unassembled WGS sequence"/>
</dbReference>
<name>A0A7Y9XVK6_9SPHN</name>
<reference evidence="2 3" key="1">
    <citation type="submission" date="2020-07" db="EMBL/GenBank/DDBJ databases">
        <title>Genomic Encyclopedia of Type Strains, Phase IV (KMG-IV): sequencing the most valuable type-strain genomes for metagenomic binning, comparative biology and taxonomic classification.</title>
        <authorList>
            <person name="Goeker M."/>
        </authorList>
    </citation>
    <scope>NUCLEOTIDE SEQUENCE [LARGE SCALE GENOMIC DNA]</scope>
    <source>
        <strain evidence="2 3">DSM 29043</strain>
    </source>
</reference>
<feature type="transmembrane region" description="Helical" evidence="1">
    <location>
        <begin position="230"/>
        <end position="250"/>
    </location>
</feature>
<protein>
    <submittedName>
        <fullName evidence="2">Zinc transporter ZupT</fullName>
    </submittedName>
</protein>
<organism evidence="2 3">
    <name type="scientific">Novosphingobium marinum</name>
    <dbReference type="NCBI Taxonomy" id="1514948"/>
    <lineage>
        <taxon>Bacteria</taxon>
        <taxon>Pseudomonadati</taxon>
        <taxon>Pseudomonadota</taxon>
        <taxon>Alphaproteobacteria</taxon>
        <taxon>Sphingomonadales</taxon>
        <taxon>Sphingomonadaceae</taxon>
        <taxon>Novosphingobium</taxon>
    </lineage>
</organism>
<dbReference type="EMBL" id="JACBZF010000002">
    <property type="protein sequence ID" value="NYH95399.1"/>
    <property type="molecule type" value="Genomic_DNA"/>
</dbReference>
<accession>A0A7Y9XVK6</accession>
<feature type="transmembrane region" description="Helical" evidence="1">
    <location>
        <begin position="37"/>
        <end position="57"/>
    </location>
</feature>
<keyword evidence="1" id="KW-0472">Membrane</keyword>
<feature type="transmembrane region" description="Helical" evidence="1">
    <location>
        <begin position="143"/>
        <end position="164"/>
    </location>
</feature>
<dbReference type="RefSeq" id="WP_229735519.1">
    <property type="nucleotide sequence ID" value="NZ_BMGF01000002.1"/>
</dbReference>
<feature type="transmembrane region" description="Helical" evidence="1">
    <location>
        <begin position="200"/>
        <end position="218"/>
    </location>
</feature>
<sequence>MGPESILATGLMAAAFSAIHLLAGTLSVLHRVPRNRWLSFAGGIAVAYIFLHVLPELSAHQTTFAELLGLDPVAAESLVYGIALLGLAVFYGVERMAKTSRERSRMRGEGDRLENGPLWIHVASFSVINLLIGYLLLHREETGAWSLGLYFVAMALHFLTSDFGMRQDHPQAYDRTGRWIIAAAVFGGWLLGVFVELHEVAIGLVFAFVAGGVVLNVLKEELPEERKSRFLPFFGGTALYAVLVIAERTIA</sequence>
<feature type="transmembrane region" description="Helical" evidence="1">
    <location>
        <begin position="77"/>
        <end position="97"/>
    </location>
</feature>
<keyword evidence="1" id="KW-1133">Transmembrane helix</keyword>
<feature type="transmembrane region" description="Helical" evidence="1">
    <location>
        <begin position="6"/>
        <end position="30"/>
    </location>
</feature>
<dbReference type="AlphaFoldDB" id="A0A7Y9XVK6"/>
<comment type="caution">
    <text evidence="2">The sequence shown here is derived from an EMBL/GenBank/DDBJ whole genome shotgun (WGS) entry which is preliminary data.</text>
</comment>
<keyword evidence="1" id="KW-0812">Transmembrane</keyword>
<evidence type="ECO:0000256" key="1">
    <source>
        <dbReference type="SAM" id="Phobius"/>
    </source>
</evidence>
<proteinExistence type="predicted"/>
<evidence type="ECO:0000313" key="3">
    <source>
        <dbReference type="Proteomes" id="UP000522081"/>
    </source>
</evidence>
<evidence type="ECO:0000313" key="2">
    <source>
        <dbReference type="EMBL" id="NYH95399.1"/>
    </source>
</evidence>
<feature type="transmembrane region" description="Helical" evidence="1">
    <location>
        <begin position="176"/>
        <end position="194"/>
    </location>
</feature>
<gene>
    <name evidence="2" type="ORF">FHS75_001718</name>
</gene>
<keyword evidence="3" id="KW-1185">Reference proteome</keyword>